<sequence>MADELVVEWDKLKLTKEEEEAVEYEEKIPEGGKEEIALSVLGKFLMTNTFSVKAMKTFMQTILGTFEENACEGIRQKFVLEWTWVKAYDVPAVRQTSAFAKFSVAKVGDFVSCHKEEDMLGADKALCFRVDVKEGVTMKVDGKSIWIRFKYLKLHDFCYGCGPGSWVIPQNLARIVILIRTSVGELQYGAWLRASPLKSHRRNVETELAEERRLFTASRNRRPSHTSRIKLTFIESPLPDNNNAWGWRSTHREGGY</sequence>
<dbReference type="Proteomes" id="UP001153076">
    <property type="component" value="Unassembled WGS sequence"/>
</dbReference>
<dbReference type="EMBL" id="JAKOGI010000052">
    <property type="protein sequence ID" value="KAJ8446595.1"/>
    <property type="molecule type" value="Genomic_DNA"/>
</dbReference>
<reference evidence="1" key="1">
    <citation type="submission" date="2022-04" db="EMBL/GenBank/DDBJ databases">
        <title>Carnegiea gigantea Genome sequencing and assembly v2.</title>
        <authorList>
            <person name="Copetti D."/>
            <person name="Sanderson M.J."/>
            <person name="Burquez A."/>
            <person name="Wojciechowski M.F."/>
        </authorList>
    </citation>
    <scope>NUCLEOTIDE SEQUENCE</scope>
    <source>
        <strain evidence="1">SGP5-SGP5p</strain>
        <tissue evidence="1">Aerial part</tissue>
    </source>
</reference>
<evidence type="ECO:0000313" key="2">
    <source>
        <dbReference type="Proteomes" id="UP001153076"/>
    </source>
</evidence>
<keyword evidence="2" id="KW-1185">Reference proteome</keyword>
<organism evidence="1 2">
    <name type="scientific">Carnegiea gigantea</name>
    <dbReference type="NCBI Taxonomy" id="171969"/>
    <lineage>
        <taxon>Eukaryota</taxon>
        <taxon>Viridiplantae</taxon>
        <taxon>Streptophyta</taxon>
        <taxon>Embryophyta</taxon>
        <taxon>Tracheophyta</taxon>
        <taxon>Spermatophyta</taxon>
        <taxon>Magnoliopsida</taxon>
        <taxon>eudicotyledons</taxon>
        <taxon>Gunneridae</taxon>
        <taxon>Pentapetalae</taxon>
        <taxon>Caryophyllales</taxon>
        <taxon>Cactineae</taxon>
        <taxon>Cactaceae</taxon>
        <taxon>Cactoideae</taxon>
        <taxon>Echinocereeae</taxon>
        <taxon>Carnegiea</taxon>
    </lineage>
</organism>
<gene>
    <name evidence="1" type="ORF">Cgig2_019748</name>
</gene>
<accession>A0A9Q1QNJ1</accession>
<dbReference type="AlphaFoldDB" id="A0A9Q1QNJ1"/>
<proteinExistence type="predicted"/>
<comment type="caution">
    <text evidence="1">The sequence shown here is derived from an EMBL/GenBank/DDBJ whole genome shotgun (WGS) entry which is preliminary data.</text>
</comment>
<evidence type="ECO:0000313" key="1">
    <source>
        <dbReference type="EMBL" id="KAJ8446595.1"/>
    </source>
</evidence>
<name>A0A9Q1QNJ1_9CARY</name>
<dbReference type="OrthoDB" id="1938170at2759"/>
<protein>
    <submittedName>
        <fullName evidence="1">Uncharacterized protein</fullName>
    </submittedName>
</protein>